<dbReference type="Pfam" id="PF00350">
    <property type="entry name" value="Dynamin_N"/>
    <property type="match status" value="1"/>
</dbReference>
<sequence length="570" mass="62883">MTNSSPQMDHVQAVRRLAVTAGLMVAADDIDRAAAAVDAAITAVFAGDRSVGKSCLINALVEHAGLLPVHDDVASNVEVKVGWAGSPGDAAATVSFQDRDEPLRIGLDEIASYAGEQANPANRLRVQRIDVLLRHRLLLDGLVLVDTPGGGGLVATHGELMRAAAKSADILVMVVDAQRPVSQPVLDFARETTDDERPVVFVFQRSDAAGLSAASSREDSRSRLSKVSPRLGEAPLLLTSALLAETLDEDDAELRAELLAESGIPLLRETLLELIPKVREIRRGELRKVLTGVLDLLAERETTQIRAADDPTQGYRKIARELEGYEAISLPADLLKRLDEAALKQRIHERADHAHAILTNEAARIGGHSDIEVLENRITQVYAEEWQAQAKLVHDRIVMAMADLIGDFSEQAAANPGSLQGTELRPMERTYTTKVAFDDVLDESERFLKRVTKVDAWTQVVSKVPRALFNAHQKAKDKRRRDAKEYLDNAKTIYRADLITANENYIHQEIRAADGELKRRLKERVQDARERLRLTERPPTDAELGRAREHLKTIEGLRSRIEGRNDADPS</sequence>
<dbReference type="InterPro" id="IPR027417">
    <property type="entry name" value="P-loop_NTPase"/>
</dbReference>
<evidence type="ECO:0000259" key="1">
    <source>
        <dbReference type="Pfam" id="PF00350"/>
    </source>
</evidence>
<feature type="domain" description="Dynamin N-terminal" evidence="1">
    <location>
        <begin position="44"/>
        <end position="203"/>
    </location>
</feature>
<comment type="caution">
    <text evidence="2">The sequence shown here is derived from an EMBL/GenBank/DDBJ whole genome shotgun (WGS) entry which is preliminary data.</text>
</comment>
<accession>A0A5M3XDN7</accession>
<evidence type="ECO:0000313" key="3">
    <source>
        <dbReference type="Proteomes" id="UP000377595"/>
    </source>
</evidence>
<reference evidence="2 3" key="1">
    <citation type="submission" date="2019-10" db="EMBL/GenBank/DDBJ databases">
        <title>Whole genome shotgun sequence of Acrocarpospora pleiomorpha NBRC 16267.</title>
        <authorList>
            <person name="Ichikawa N."/>
            <person name="Kimura A."/>
            <person name="Kitahashi Y."/>
            <person name="Komaki H."/>
            <person name="Oguchi A."/>
        </authorList>
    </citation>
    <scope>NUCLEOTIDE SEQUENCE [LARGE SCALE GENOMIC DNA]</scope>
    <source>
        <strain evidence="2 3">NBRC 16267</strain>
    </source>
</reference>
<dbReference type="InterPro" id="IPR045063">
    <property type="entry name" value="Dynamin_N"/>
</dbReference>
<evidence type="ECO:0000313" key="2">
    <source>
        <dbReference type="EMBL" id="GES19180.1"/>
    </source>
</evidence>
<keyword evidence="3" id="KW-1185">Reference proteome</keyword>
<name>A0A5M3XDN7_9ACTN</name>
<dbReference type="Proteomes" id="UP000377595">
    <property type="component" value="Unassembled WGS sequence"/>
</dbReference>
<protein>
    <recommendedName>
        <fullName evidence="1">Dynamin N-terminal domain-containing protein</fullName>
    </recommendedName>
</protein>
<gene>
    <name evidence="2" type="ORF">Aple_020760</name>
</gene>
<organism evidence="2 3">
    <name type="scientific">Acrocarpospora pleiomorpha</name>
    <dbReference type="NCBI Taxonomy" id="90975"/>
    <lineage>
        <taxon>Bacteria</taxon>
        <taxon>Bacillati</taxon>
        <taxon>Actinomycetota</taxon>
        <taxon>Actinomycetes</taxon>
        <taxon>Streptosporangiales</taxon>
        <taxon>Streptosporangiaceae</taxon>
        <taxon>Acrocarpospora</taxon>
    </lineage>
</organism>
<dbReference type="Gene3D" id="3.40.50.300">
    <property type="entry name" value="P-loop containing nucleotide triphosphate hydrolases"/>
    <property type="match status" value="1"/>
</dbReference>
<proteinExistence type="predicted"/>
<dbReference type="EMBL" id="BLAF01000010">
    <property type="protein sequence ID" value="GES19180.1"/>
    <property type="molecule type" value="Genomic_DNA"/>
</dbReference>
<dbReference type="RefSeq" id="WP_170321385.1">
    <property type="nucleotide sequence ID" value="NZ_BAAAHM010000018.1"/>
</dbReference>
<dbReference type="AlphaFoldDB" id="A0A5M3XDN7"/>
<dbReference type="SUPFAM" id="SSF52540">
    <property type="entry name" value="P-loop containing nucleoside triphosphate hydrolases"/>
    <property type="match status" value="1"/>
</dbReference>